<dbReference type="EMBL" id="AWWV01015921">
    <property type="protein sequence ID" value="OMO51186.1"/>
    <property type="molecule type" value="Genomic_DNA"/>
</dbReference>
<dbReference type="AlphaFoldDB" id="A0A1R3FZI5"/>
<sequence length="27" mass="3112">MEKLKRFMILGEEEERDSRVAALAECG</sequence>
<accession>A0A1R3FZI5</accession>
<proteinExistence type="predicted"/>
<comment type="caution">
    <text evidence="1">The sequence shown here is derived from an EMBL/GenBank/DDBJ whole genome shotgun (WGS) entry which is preliminary data.</text>
</comment>
<dbReference type="Proteomes" id="UP000188268">
    <property type="component" value="Unassembled WGS sequence"/>
</dbReference>
<evidence type="ECO:0000313" key="2">
    <source>
        <dbReference type="Proteomes" id="UP000188268"/>
    </source>
</evidence>
<dbReference type="Gramene" id="OMO51186">
    <property type="protein sequence ID" value="OMO51186"/>
    <property type="gene ID" value="CCACVL1_29950"/>
</dbReference>
<reference evidence="1 2" key="1">
    <citation type="submission" date="2013-09" db="EMBL/GenBank/DDBJ databases">
        <title>Corchorus capsularis genome sequencing.</title>
        <authorList>
            <person name="Alam M."/>
            <person name="Haque M.S."/>
            <person name="Islam M.S."/>
            <person name="Emdad E.M."/>
            <person name="Islam M.M."/>
            <person name="Ahmed B."/>
            <person name="Halim A."/>
            <person name="Hossen Q.M.M."/>
            <person name="Hossain M.Z."/>
            <person name="Ahmed R."/>
            <person name="Khan M.M."/>
            <person name="Islam R."/>
            <person name="Rashid M.M."/>
            <person name="Khan S.A."/>
            <person name="Rahman M.S."/>
            <person name="Alam M."/>
        </authorList>
    </citation>
    <scope>NUCLEOTIDE SEQUENCE [LARGE SCALE GENOMIC DNA]</scope>
    <source>
        <strain evidence="2">cv. CVL-1</strain>
        <tissue evidence="1">Whole seedling</tissue>
    </source>
</reference>
<evidence type="ECO:0000313" key="1">
    <source>
        <dbReference type="EMBL" id="OMO51186.1"/>
    </source>
</evidence>
<gene>
    <name evidence="1" type="ORF">CCACVL1_29950</name>
</gene>
<name>A0A1R3FZI5_COCAP</name>
<protein>
    <submittedName>
        <fullName evidence="1">Uncharacterized protein</fullName>
    </submittedName>
</protein>
<keyword evidence="2" id="KW-1185">Reference proteome</keyword>
<organism evidence="1 2">
    <name type="scientific">Corchorus capsularis</name>
    <name type="common">Jute</name>
    <dbReference type="NCBI Taxonomy" id="210143"/>
    <lineage>
        <taxon>Eukaryota</taxon>
        <taxon>Viridiplantae</taxon>
        <taxon>Streptophyta</taxon>
        <taxon>Embryophyta</taxon>
        <taxon>Tracheophyta</taxon>
        <taxon>Spermatophyta</taxon>
        <taxon>Magnoliopsida</taxon>
        <taxon>eudicotyledons</taxon>
        <taxon>Gunneridae</taxon>
        <taxon>Pentapetalae</taxon>
        <taxon>rosids</taxon>
        <taxon>malvids</taxon>
        <taxon>Malvales</taxon>
        <taxon>Malvaceae</taxon>
        <taxon>Grewioideae</taxon>
        <taxon>Apeibeae</taxon>
        <taxon>Corchorus</taxon>
    </lineage>
</organism>